<feature type="transmembrane region" description="Helical" evidence="2">
    <location>
        <begin position="20"/>
        <end position="43"/>
    </location>
</feature>
<gene>
    <name evidence="3" type="ORF">CRM22_008301</name>
</gene>
<reference evidence="3 4" key="1">
    <citation type="journal article" date="2019" name="BMC Genomics">
        <title>New insights from Opisthorchis felineus genome: update on genomics of the epidemiologically important liver flukes.</title>
        <authorList>
            <person name="Ershov N.I."/>
            <person name="Mordvinov V.A."/>
            <person name="Prokhortchouk E.B."/>
            <person name="Pakharukova M.Y."/>
            <person name="Gunbin K.V."/>
            <person name="Ustyantsev K."/>
            <person name="Genaev M.A."/>
            <person name="Blinov A.G."/>
            <person name="Mazur A."/>
            <person name="Boulygina E."/>
            <person name="Tsygankova S."/>
            <person name="Khrameeva E."/>
            <person name="Chekanov N."/>
            <person name="Fan G."/>
            <person name="Xiao A."/>
            <person name="Zhang H."/>
            <person name="Xu X."/>
            <person name="Yang H."/>
            <person name="Solovyev V."/>
            <person name="Lee S.M."/>
            <person name="Liu X."/>
            <person name="Afonnikov D.A."/>
            <person name="Skryabin K.G."/>
        </authorList>
    </citation>
    <scope>NUCLEOTIDE SEQUENCE [LARGE SCALE GENOMIC DNA]</scope>
    <source>
        <strain evidence="3">AK-0245</strain>
        <tissue evidence="3">Whole organism</tissue>
    </source>
</reference>
<evidence type="ECO:0000256" key="2">
    <source>
        <dbReference type="SAM" id="Phobius"/>
    </source>
</evidence>
<sequence length="216" mass="25261">MEQVIRHSRKKRLLFCRICLVLFSVLLLAFSAEGILLPIILLYSPLEFIFADARRAVAAQYYQPMLDLQSAEAREIYQKVLRPLVSIIFVHLLLVIINEALLFLGMLCRARFLLRFAMVMMILLLSAETVCYIYYLVTWEQMGCANYFSKMKMFRITRLPEKYYAIPFMCLHLGALLSFVMKTVYEIRERADYETRPEEDNAEEETIPMGCPKGQL</sequence>
<feature type="transmembrane region" description="Helical" evidence="2">
    <location>
        <begin position="163"/>
        <end position="181"/>
    </location>
</feature>
<keyword evidence="2" id="KW-0472">Membrane</keyword>
<keyword evidence="4" id="KW-1185">Reference proteome</keyword>
<comment type="caution">
    <text evidence="3">The sequence shown here is derived from an EMBL/GenBank/DDBJ whole genome shotgun (WGS) entry which is preliminary data.</text>
</comment>
<feature type="region of interest" description="Disordered" evidence="1">
    <location>
        <begin position="195"/>
        <end position="216"/>
    </location>
</feature>
<name>A0A4S2LDW0_OPIFE</name>
<dbReference type="Proteomes" id="UP000308267">
    <property type="component" value="Unassembled WGS sequence"/>
</dbReference>
<feature type="transmembrane region" description="Helical" evidence="2">
    <location>
        <begin position="84"/>
        <end position="104"/>
    </location>
</feature>
<protein>
    <submittedName>
        <fullName evidence="3">Uncharacterized protein</fullName>
    </submittedName>
</protein>
<keyword evidence="2" id="KW-1133">Transmembrane helix</keyword>
<evidence type="ECO:0000256" key="1">
    <source>
        <dbReference type="SAM" id="MobiDB-lite"/>
    </source>
</evidence>
<proteinExistence type="predicted"/>
<organism evidence="3 4">
    <name type="scientific">Opisthorchis felineus</name>
    <dbReference type="NCBI Taxonomy" id="147828"/>
    <lineage>
        <taxon>Eukaryota</taxon>
        <taxon>Metazoa</taxon>
        <taxon>Spiralia</taxon>
        <taxon>Lophotrochozoa</taxon>
        <taxon>Platyhelminthes</taxon>
        <taxon>Trematoda</taxon>
        <taxon>Digenea</taxon>
        <taxon>Opisthorchiida</taxon>
        <taxon>Opisthorchiata</taxon>
        <taxon>Opisthorchiidae</taxon>
        <taxon>Opisthorchis</taxon>
    </lineage>
</organism>
<feature type="transmembrane region" description="Helical" evidence="2">
    <location>
        <begin position="116"/>
        <end position="137"/>
    </location>
</feature>
<dbReference type="EMBL" id="SJOL01008215">
    <property type="protein sequence ID" value="TGZ60856.1"/>
    <property type="molecule type" value="Genomic_DNA"/>
</dbReference>
<evidence type="ECO:0000313" key="3">
    <source>
        <dbReference type="EMBL" id="TGZ60856.1"/>
    </source>
</evidence>
<evidence type="ECO:0000313" key="4">
    <source>
        <dbReference type="Proteomes" id="UP000308267"/>
    </source>
</evidence>
<dbReference type="OrthoDB" id="6262661at2759"/>
<keyword evidence="2" id="KW-0812">Transmembrane</keyword>
<dbReference type="AlphaFoldDB" id="A0A4S2LDW0"/>
<accession>A0A4S2LDW0</accession>